<dbReference type="PANTHER" id="PTHR30435">
    <property type="entry name" value="FLAGELLAR PROTEIN"/>
    <property type="match status" value="1"/>
</dbReference>
<name>A0A4Q5MWS4_9MICO</name>
<dbReference type="AlphaFoldDB" id="A0A4Q5MWS4"/>
<keyword evidence="4" id="KW-1185">Reference proteome</keyword>
<dbReference type="Pfam" id="PF06429">
    <property type="entry name" value="Flg_bbr_C"/>
    <property type="match status" value="1"/>
</dbReference>
<dbReference type="RefSeq" id="WP_130103652.1">
    <property type="nucleotide sequence ID" value="NZ_SDWW01000044.1"/>
</dbReference>
<evidence type="ECO:0000313" key="4">
    <source>
        <dbReference type="Proteomes" id="UP000293764"/>
    </source>
</evidence>
<keyword evidence="3" id="KW-0966">Cell projection</keyword>
<dbReference type="PANTHER" id="PTHR30435:SF2">
    <property type="entry name" value="FLAGELLAR BASAL-BODY ROD PROTEIN FLGC"/>
    <property type="match status" value="1"/>
</dbReference>
<dbReference type="OrthoDB" id="9794148at2"/>
<dbReference type="EMBL" id="SDWW01000044">
    <property type="protein sequence ID" value="RYV50025.1"/>
    <property type="molecule type" value="Genomic_DNA"/>
</dbReference>
<accession>A0A4Q5MWS4</accession>
<evidence type="ECO:0000313" key="3">
    <source>
        <dbReference type="EMBL" id="RYV50025.1"/>
    </source>
</evidence>
<evidence type="ECO:0000259" key="2">
    <source>
        <dbReference type="Pfam" id="PF06429"/>
    </source>
</evidence>
<protein>
    <submittedName>
        <fullName evidence="3">Flagellar basal-body rod protein FlgC</fullName>
    </submittedName>
</protein>
<keyword evidence="3" id="KW-0969">Cilium</keyword>
<comment type="caution">
    <text evidence="3">The sequence shown here is derived from an EMBL/GenBank/DDBJ whole genome shotgun (WGS) entry which is preliminary data.</text>
</comment>
<sequence>MTIFGAIGIASTGLTVHRKWLDAVSDNLANMNNASSTTEAAYQAKYVVAQANGGVSEPAGVSVTGIALGDAEGRVVYEPNNPLADAEGNVRYPDVDMGSQMTQLIMAQRGYQANAAVVDRAKETYMAALQIGRS</sequence>
<gene>
    <name evidence="3" type="ORF">EUA98_15780</name>
</gene>
<feature type="domain" description="Flagellar basal-body/hook protein C-terminal" evidence="2">
    <location>
        <begin position="88"/>
        <end position="131"/>
    </location>
</feature>
<comment type="similarity">
    <text evidence="1">Belongs to the flagella basal body rod proteins family.</text>
</comment>
<dbReference type="Proteomes" id="UP000293764">
    <property type="component" value="Unassembled WGS sequence"/>
</dbReference>
<dbReference type="GO" id="GO:0009288">
    <property type="term" value="C:bacterial-type flagellum"/>
    <property type="evidence" value="ECO:0007669"/>
    <property type="project" value="TreeGrafter"/>
</dbReference>
<reference evidence="3 4" key="1">
    <citation type="submission" date="2019-01" db="EMBL/GenBank/DDBJ databases">
        <title>Novel species of Cellulomonas.</title>
        <authorList>
            <person name="Liu Q."/>
            <person name="Xin Y.-H."/>
        </authorList>
    </citation>
    <scope>NUCLEOTIDE SEQUENCE [LARGE SCALE GENOMIC DNA]</scope>
    <source>
        <strain evidence="3 4">HLT2-17</strain>
    </source>
</reference>
<keyword evidence="3" id="KW-0282">Flagellum</keyword>
<organism evidence="3 4">
    <name type="scientific">Pengzhenrongella frigida</name>
    <dbReference type="NCBI Taxonomy" id="1259133"/>
    <lineage>
        <taxon>Bacteria</taxon>
        <taxon>Bacillati</taxon>
        <taxon>Actinomycetota</taxon>
        <taxon>Actinomycetes</taxon>
        <taxon>Micrococcales</taxon>
        <taxon>Pengzhenrongella</taxon>
    </lineage>
</organism>
<evidence type="ECO:0000256" key="1">
    <source>
        <dbReference type="ARBA" id="ARBA00009677"/>
    </source>
</evidence>
<proteinExistence type="inferred from homology"/>
<dbReference type="InterPro" id="IPR010930">
    <property type="entry name" value="Flg_bb/hook_C_dom"/>
</dbReference>
<dbReference type="GO" id="GO:0071978">
    <property type="term" value="P:bacterial-type flagellum-dependent swarming motility"/>
    <property type="evidence" value="ECO:0007669"/>
    <property type="project" value="TreeGrafter"/>
</dbReference>